<dbReference type="GO" id="GO:0005634">
    <property type="term" value="C:nucleus"/>
    <property type="evidence" value="ECO:0007669"/>
    <property type="project" value="TreeGrafter"/>
</dbReference>
<dbReference type="PANTHER" id="PTHR47889:SF1">
    <property type="entry name" value="SPERMATOGENIC LEUCINE ZIPPER PROTEIN 1"/>
    <property type="match status" value="1"/>
</dbReference>
<dbReference type="STRING" id="10181.G5BK78"/>
<protein>
    <submittedName>
        <fullName evidence="2">Spermatogenic leucine zipper protein 1</fullName>
    </submittedName>
</protein>
<accession>G5BK78</accession>
<evidence type="ECO:0000256" key="1">
    <source>
        <dbReference type="SAM" id="MobiDB-lite"/>
    </source>
</evidence>
<sequence length="181" mass="20853">MEQLLQEAEHWSQQHMELSELIRSYQQSHRVRWAALDSQAQLQSQAHSHVSAQQTLEEAVRRLNHDTHALHLVTALLENQCQILQHRVQTLKESYRAWQGTSPEKPLQRNHPQAKRTQAPPEAERIESSGQSLPCLPGAFQKKEQVCRSSDSCLNKKTHNQFNTRIARALMGRKRPASGFR</sequence>
<dbReference type="InParanoid" id="G5BK78"/>
<dbReference type="PANTHER" id="PTHR47889">
    <property type="entry name" value="SPERMATOGENIC LEUCINE ZIPPER PROTEIN 1"/>
    <property type="match status" value="1"/>
</dbReference>
<dbReference type="AlphaFoldDB" id="G5BK78"/>
<dbReference type="EMBL" id="JH170692">
    <property type="protein sequence ID" value="EHB09689.1"/>
    <property type="molecule type" value="Genomic_DNA"/>
</dbReference>
<dbReference type="Proteomes" id="UP000006813">
    <property type="component" value="Unassembled WGS sequence"/>
</dbReference>
<organism evidence="2 3">
    <name type="scientific">Heterocephalus glaber</name>
    <name type="common">Naked mole rat</name>
    <dbReference type="NCBI Taxonomy" id="10181"/>
    <lineage>
        <taxon>Eukaryota</taxon>
        <taxon>Metazoa</taxon>
        <taxon>Chordata</taxon>
        <taxon>Craniata</taxon>
        <taxon>Vertebrata</taxon>
        <taxon>Euteleostomi</taxon>
        <taxon>Mammalia</taxon>
        <taxon>Eutheria</taxon>
        <taxon>Euarchontoglires</taxon>
        <taxon>Glires</taxon>
        <taxon>Rodentia</taxon>
        <taxon>Hystricomorpha</taxon>
        <taxon>Bathyergidae</taxon>
        <taxon>Heterocephalus</taxon>
    </lineage>
</organism>
<evidence type="ECO:0000313" key="3">
    <source>
        <dbReference type="Proteomes" id="UP000006813"/>
    </source>
</evidence>
<evidence type="ECO:0000313" key="2">
    <source>
        <dbReference type="EMBL" id="EHB09689.1"/>
    </source>
</evidence>
<proteinExistence type="predicted"/>
<dbReference type="GO" id="GO:0003700">
    <property type="term" value="F:DNA-binding transcription factor activity"/>
    <property type="evidence" value="ECO:0007669"/>
    <property type="project" value="InterPro"/>
</dbReference>
<feature type="region of interest" description="Disordered" evidence="1">
    <location>
        <begin position="99"/>
        <end position="132"/>
    </location>
</feature>
<gene>
    <name evidence="2" type="ORF">GW7_10885</name>
</gene>
<name>G5BK78_HETGA</name>
<dbReference type="InterPro" id="IPR042961">
    <property type="entry name" value="Spz1"/>
</dbReference>
<reference evidence="2 3" key="1">
    <citation type="journal article" date="2011" name="Nature">
        <title>Genome sequencing reveals insights into physiology and longevity of the naked mole rat.</title>
        <authorList>
            <person name="Kim E.B."/>
            <person name="Fang X."/>
            <person name="Fushan A.A."/>
            <person name="Huang Z."/>
            <person name="Lobanov A.V."/>
            <person name="Han L."/>
            <person name="Marino S.M."/>
            <person name="Sun X."/>
            <person name="Turanov A.A."/>
            <person name="Yang P."/>
            <person name="Yim S.H."/>
            <person name="Zhao X."/>
            <person name="Kasaikina M.V."/>
            <person name="Stoletzki N."/>
            <person name="Peng C."/>
            <person name="Polak P."/>
            <person name="Xiong Z."/>
            <person name="Kiezun A."/>
            <person name="Zhu Y."/>
            <person name="Chen Y."/>
            <person name="Kryukov G.V."/>
            <person name="Zhang Q."/>
            <person name="Peshkin L."/>
            <person name="Yang L."/>
            <person name="Bronson R.T."/>
            <person name="Buffenstein R."/>
            <person name="Wang B."/>
            <person name="Han C."/>
            <person name="Li Q."/>
            <person name="Chen L."/>
            <person name="Zhao W."/>
            <person name="Sunyaev S.R."/>
            <person name="Park T.J."/>
            <person name="Zhang G."/>
            <person name="Wang J."/>
            <person name="Gladyshev V.N."/>
        </authorList>
    </citation>
    <scope>NUCLEOTIDE SEQUENCE [LARGE SCALE GENOMIC DNA]</scope>
</reference>
<dbReference type="eggNOG" id="ENOG502QS87">
    <property type="taxonomic scope" value="Eukaryota"/>
</dbReference>